<organism evidence="3 4">
    <name type="scientific">Actinoplanes couchii</name>
    <dbReference type="NCBI Taxonomy" id="403638"/>
    <lineage>
        <taxon>Bacteria</taxon>
        <taxon>Bacillati</taxon>
        <taxon>Actinomycetota</taxon>
        <taxon>Actinomycetes</taxon>
        <taxon>Micromonosporales</taxon>
        <taxon>Micromonosporaceae</taxon>
        <taxon>Actinoplanes</taxon>
    </lineage>
</organism>
<dbReference type="Proteomes" id="UP000612282">
    <property type="component" value="Unassembled WGS sequence"/>
</dbReference>
<evidence type="ECO:0000313" key="4">
    <source>
        <dbReference type="Proteomes" id="UP000612282"/>
    </source>
</evidence>
<keyword evidence="1" id="KW-1133">Transmembrane helix</keyword>
<name>A0ABQ3X5G9_9ACTN</name>
<feature type="transmembrane region" description="Helical" evidence="1">
    <location>
        <begin position="76"/>
        <end position="101"/>
    </location>
</feature>
<keyword evidence="4" id="KW-1185">Reference proteome</keyword>
<evidence type="ECO:0000256" key="1">
    <source>
        <dbReference type="SAM" id="Phobius"/>
    </source>
</evidence>
<keyword evidence="1" id="KW-0472">Membrane</keyword>
<feature type="transmembrane region" description="Helical" evidence="1">
    <location>
        <begin position="39"/>
        <end position="64"/>
    </location>
</feature>
<proteinExistence type="predicted"/>
<comment type="caution">
    <text evidence="3">The sequence shown here is derived from an EMBL/GenBank/DDBJ whole genome shotgun (WGS) entry which is preliminary data.</text>
</comment>
<evidence type="ECO:0000259" key="2">
    <source>
        <dbReference type="Pfam" id="PF13845"/>
    </source>
</evidence>
<reference evidence="3 4" key="1">
    <citation type="submission" date="2021-01" db="EMBL/GenBank/DDBJ databases">
        <title>Whole genome shotgun sequence of Actinoplanes couchii NBRC 106145.</title>
        <authorList>
            <person name="Komaki H."/>
            <person name="Tamura T."/>
        </authorList>
    </citation>
    <scope>NUCLEOTIDE SEQUENCE [LARGE SCALE GENOMIC DNA]</scope>
    <source>
        <strain evidence="3 4">NBRC 106145</strain>
    </source>
</reference>
<dbReference type="Pfam" id="PF13845">
    <property type="entry name" value="Septum_form"/>
    <property type="match status" value="1"/>
</dbReference>
<evidence type="ECO:0000313" key="3">
    <source>
        <dbReference type="EMBL" id="GID53754.1"/>
    </source>
</evidence>
<feature type="domain" description="Septum formation-related" evidence="2">
    <location>
        <begin position="126"/>
        <end position="198"/>
    </location>
</feature>
<dbReference type="InterPro" id="IPR026004">
    <property type="entry name" value="Septum_form"/>
</dbReference>
<dbReference type="EMBL" id="BOMG01000033">
    <property type="protein sequence ID" value="GID53754.1"/>
    <property type="molecule type" value="Genomic_DNA"/>
</dbReference>
<keyword evidence="1" id="KW-0812">Transmembrane</keyword>
<sequence length="230" mass="23896">MGFDGPPPAGFGGTPPPPAYYAPPPAGPQWNGKTNGLSIAGLVAAMFGCVFGVVGMVLGIVGIVQSRRNGDRRGRNYGIAAVIISGLYLVFFIGLVGLAIFREATDPVRDDAGVLRGERSIEVTALKVGDCVTDLDAQKGSRIDAVPCSAAHSSEVVGVFQVPAGTADRLTAADEGCRKLYQTYTGTPAPEDDSEPNLYVAQVTATGYDEPDVLCFSHRDSGTSTGSVKK</sequence>
<protein>
    <recommendedName>
        <fullName evidence="2">Septum formation-related domain-containing protein</fullName>
    </recommendedName>
</protein>
<accession>A0ABQ3X5G9</accession>
<gene>
    <name evidence="3" type="ORF">Aco03nite_021580</name>
</gene>